<dbReference type="AlphaFoldDB" id="F6GBC6"/>
<evidence type="ECO:0000313" key="2">
    <source>
        <dbReference type="Proteomes" id="UP000007953"/>
    </source>
</evidence>
<dbReference type="Proteomes" id="UP000007953">
    <property type="component" value="Plasmid megaplasmid"/>
</dbReference>
<accession>F6GBC6</accession>
<reference evidence="1 2" key="1">
    <citation type="journal article" date="2011" name="J. Bacteriol.">
        <title>Complete genome sequence of the plant pathogen Ralstonia solanacearum strain Po82.</title>
        <authorList>
            <person name="Xu J."/>
            <person name="Zheng H.J."/>
            <person name="Liu L."/>
            <person name="Pan Z.C."/>
            <person name="Prior P."/>
            <person name="Tang B."/>
            <person name="Xu J.S."/>
            <person name="Zhang H."/>
            <person name="Tian Q."/>
            <person name="Zhang L.Q."/>
            <person name="Feng J."/>
        </authorList>
    </citation>
    <scope>NUCLEOTIDE SEQUENCE [LARGE SCALE GENOMIC DNA]</scope>
    <source>
        <strain evidence="2">Po82</strain>
    </source>
</reference>
<evidence type="ECO:0000313" key="1">
    <source>
        <dbReference type="EMBL" id="AEG71856.1"/>
    </source>
</evidence>
<dbReference type="KEGG" id="rsn:RSPO_m01220"/>
<dbReference type="EMBL" id="CP002820">
    <property type="protein sequence ID" value="AEG71856.1"/>
    <property type="molecule type" value="Genomic_DNA"/>
</dbReference>
<geneLocation type="plasmid" evidence="2"/>
<keyword evidence="1" id="KW-0614">Plasmid</keyword>
<proteinExistence type="predicted"/>
<dbReference type="HOGENOM" id="CLU_1711756_0_0_4"/>
<organism evidence="1 2">
    <name type="scientific">Ralstonia solanacearum (strain Po82)</name>
    <dbReference type="NCBI Taxonomy" id="1031711"/>
    <lineage>
        <taxon>Bacteria</taxon>
        <taxon>Pseudomonadati</taxon>
        <taxon>Pseudomonadota</taxon>
        <taxon>Betaproteobacteria</taxon>
        <taxon>Burkholderiales</taxon>
        <taxon>Burkholderiaceae</taxon>
        <taxon>Ralstonia</taxon>
        <taxon>Ralstonia solanacearum species complex</taxon>
    </lineage>
</organism>
<sequence>MLRQEPTRQAGYMRADRFTITNRGLQKASGPYVHEKEITPCRASIPGLNWSARRVRIGLAMRSGWKGVPVGFHFDARVFERPVRAYRSLSMQASDLDQAVELGRRLEAVSCIRMNLACPSASSNKQSTAGWHCAGACSRSAMQFRIYSLRYPE</sequence>
<name>F6GBC6_RALS8</name>
<gene>
    <name evidence="1" type="ordered locus">RSPO_m01220</name>
</gene>
<protein>
    <submittedName>
        <fullName evidence="1">Uncharacterized protein</fullName>
    </submittedName>
</protein>